<proteinExistence type="predicted"/>
<gene>
    <name evidence="1" type="ORF">AS359_04350</name>
</gene>
<sequence length="108" mass="12189">MNTKIESTDKAWDERQLGASAEHAQVASAEHLGALNDALGMQSISIRLPKEMIEAYKMIAAHHGVGYQPLMRDILQRFIPEGLKEVMAHHVHEAKEAEERMEEMRKVA</sequence>
<dbReference type="RefSeq" id="WP_058880566.1">
    <property type="nucleotide sequence ID" value="NZ_CAUCIF010000011.1"/>
</dbReference>
<keyword evidence="2" id="KW-1185">Reference proteome</keyword>
<reference evidence="1 2" key="1">
    <citation type="submission" date="2015-12" db="EMBL/GenBank/DDBJ databases">
        <title>Complete genome sequence of a multi-drug resistant strain Acidovorax sp. 12322-1.</title>
        <authorList>
            <person name="Ming D."/>
            <person name="Wang M."/>
            <person name="Hu S."/>
            <person name="Zhou Y."/>
            <person name="Jiang T."/>
        </authorList>
    </citation>
    <scope>NUCLEOTIDE SEQUENCE [LARGE SCALE GENOMIC DNA]</scope>
    <source>
        <strain evidence="1 2">12322-1</strain>
    </source>
</reference>
<dbReference type="InterPro" id="IPR022148">
    <property type="entry name" value="CopG_antitoxin"/>
</dbReference>
<dbReference type="AlphaFoldDB" id="A0A0W7YSB3"/>
<comment type="caution">
    <text evidence="1">The sequence shown here is derived from an EMBL/GenBank/DDBJ whole genome shotgun (WGS) entry which is preliminary data.</text>
</comment>
<evidence type="ECO:0000313" key="2">
    <source>
        <dbReference type="Proteomes" id="UP000053300"/>
    </source>
</evidence>
<dbReference type="EMBL" id="LPXH01000041">
    <property type="protein sequence ID" value="KUF37946.1"/>
    <property type="molecule type" value="Genomic_DNA"/>
</dbReference>
<evidence type="ECO:0000313" key="1">
    <source>
        <dbReference type="EMBL" id="KUF37946.1"/>
    </source>
</evidence>
<name>A0A0W7YSB3_9BURK</name>
<protein>
    <recommendedName>
        <fullName evidence="3">BrnA antitoxin family protein</fullName>
    </recommendedName>
</protein>
<accession>A0A0W7YSB3</accession>
<evidence type="ECO:0008006" key="3">
    <source>
        <dbReference type="Google" id="ProtNLM"/>
    </source>
</evidence>
<organism evidence="1 2">
    <name type="scientific">Comamonas kerstersii</name>
    <dbReference type="NCBI Taxonomy" id="225992"/>
    <lineage>
        <taxon>Bacteria</taxon>
        <taxon>Pseudomonadati</taxon>
        <taxon>Pseudomonadota</taxon>
        <taxon>Betaproteobacteria</taxon>
        <taxon>Burkholderiales</taxon>
        <taxon>Comamonadaceae</taxon>
        <taxon>Comamonas</taxon>
    </lineage>
</organism>
<dbReference type="Pfam" id="PF12441">
    <property type="entry name" value="CopG_antitoxin"/>
    <property type="match status" value="1"/>
</dbReference>
<dbReference type="Proteomes" id="UP000053300">
    <property type="component" value="Unassembled WGS sequence"/>
</dbReference>